<dbReference type="PANTHER" id="PTHR21660">
    <property type="entry name" value="THIOESTERASE SUPERFAMILY MEMBER-RELATED"/>
    <property type="match status" value="1"/>
</dbReference>
<keyword evidence="12" id="KW-0539">Nucleus</keyword>
<evidence type="ECO:0000256" key="11">
    <source>
        <dbReference type="ARBA" id="ARBA00023212"/>
    </source>
</evidence>
<keyword evidence="9" id="KW-0443">Lipid metabolism</keyword>
<evidence type="ECO:0000256" key="6">
    <source>
        <dbReference type="ARBA" id="ARBA00022490"/>
    </source>
</evidence>
<proteinExistence type="inferred from homology"/>
<dbReference type="FunFam" id="3.10.129.10:FF:000021">
    <property type="entry name" value="Acyl-coenzyme A thioesterase 13"/>
    <property type="match status" value="1"/>
</dbReference>
<keyword evidence="7" id="KW-0378">Hydrolase</keyword>
<comment type="catalytic activity">
    <reaction evidence="13">
        <text>a fatty acyl-CoA + H2O = a fatty acid + CoA + H(+)</text>
        <dbReference type="Rhea" id="RHEA:16781"/>
        <dbReference type="ChEBI" id="CHEBI:15377"/>
        <dbReference type="ChEBI" id="CHEBI:15378"/>
        <dbReference type="ChEBI" id="CHEBI:28868"/>
        <dbReference type="ChEBI" id="CHEBI:57287"/>
        <dbReference type="ChEBI" id="CHEBI:77636"/>
    </reaction>
    <physiologicalReaction direction="left-to-right" evidence="13">
        <dbReference type="Rhea" id="RHEA:16782"/>
    </physiologicalReaction>
</comment>
<keyword evidence="8" id="KW-0007">Acetylation</keyword>
<dbReference type="GO" id="GO:0005819">
    <property type="term" value="C:spindle"/>
    <property type="evidence" value="ECO:0007669"/>
    <property type="project" value="UniProtKB-SubCell"/>
</dbReference>
<dbReference type="InterPro" id="IPR029069">
    <property type="entry name" value="HotDog_dom_sf"/>
</dbReference>
<dbReference type="STRING" id="35608.A0A2U1NKW0"/>
<dbReference type="InterPro" id="IPR006683">
    <property type="entry name" value="Thioestr_dom"/>
</dbReference>
<evidence type="ECO:0000256" key="5">
    <source>
        <dbReference type="ARBA" id="ARBA00008324"/>
    </source>
</evidence>
<comment type="caution">
    <text evidence="20">The sequence shown here is derived from an EMBL/GenBank/DDBJ whole genome shotgun (WGS) entry which is preliminary data.</text>
</comment>
<comment type="similarity">
    <text evidence="5">Belongs to the thioesterase PaaI family.</text>
</comment>
<dbReference type="GO" id="GO:0005739">
    <property type="term" value="C:mitochondrion"/>
    <property type="evidence" value="ECO:0007669"/>
    <property type="project" value="UniProtKB-SubCell"/>
</dbReference>
<dbReference type="CDD" id="cd03443">
    <property type="entry name" value="PaaI_thioesterase"/>
    <property type="match status" value="1"/>
</dbReference>
<dbReference type="Proteomes" id="UP000245207">
    <property type="component" value="Unassembled WGS sequence"/>
</dbReference>
<comment type="function">
    <text evidence="14">Catalyzes the hydrolysis of acyl-CoAs into free fatty acids and coenzyme A (CoASH), regulating their respective intracellular levels. Has acyl-CoA thioesterase activity towards medium (C12) and long-chain (C18) fatty acyl-CoA substrates. Can also hydrolyze 3-hydroxyphenylacetyl-CoA and 3,4-dihydroxyphenylacetyl-CoA (in vitro). May play a role in controlling adaptive thermogenesis.</text>
</comment>
<keyword evidence="6" id="KW-0963">Cytoplasm</keyword>
<evidence type="ECO:0000259" key="19">
    <source>
        <dbReference type="Pfam" id="PF03061"/>
    </source>
</evidence>
<evidence type="ECO:0000256" key="4">
    <source>
        <dbReference type="ARBA" id="ARBA00004514"/>
    </source>
</evidence>
<evidence type="ECO:0000256" key="8">
    <source>
        <dbReference type="ARBA" id="ARBA00022990"/>
    </source>
</evidence>
<evidence type="ECO:0000256" key="9">
    <source>
        <dbReference type="ARBA" id="ARBA00023098"/>
    </source>
</evidence>
<dbReference type="Pfam" id="PF03061">
    <property type="entry name" value="4HBT"/>
    <property type="match status" value="1"/>
</dbReference>
<sequence>MEKKTREYLQVTQQDSDRVNRLIIPTLGPETSCSFYEEFSIRGIQADLFQSGFISCSFIVPPRLIDRDGNLAVGAIANLVDKIGSCALYGKDVPIHVSVDMSISYLSTAKLNDELEITAKLLGGKGSYKGTLVVLKNKLTREIIAEGRHSLFSLSTSRI</sequence>
<keyword evidence="10" id="KW-0496">Mitochondrion</keyword>
<evidence type="ECO:0000256" key="17">
    <source>
        <dbReference type="ARBA" id="ARBA00081533"/>
    </source>
</evidence>
<dbReference type="OrthoDB" id="46529at2759"/>
<keyword evidence="21" id="KW-1185">Reference proteome</keyword>
<accession>A0A2U1NKW0</accession>
<evidence type="ECO:0000256" key="13">
    <source>
        <dbReference type="ARBA" id="ARBA00052976"/>
    </source>
</evidence>
<evidence type="ECO:0000313" key="20">
    <source>
        <dbReference type="EMBL" id="PWA74111.1"/>
    </source>
</evidence>
<organism evidence="20 21">
    <name type="scientific">Artemisia annua</name>
    <name type="common">Sweet wormwood</name>
    <dbReference type="NCBI Taxonomy" id="35608"/>
    <lineage>
        <taxon>Eukaryota</taxon>
        <taxon>Viridiplantae</taxon>
        <taxon>Streptophyta</taxon>
        <taxon>Embryophyta</taxon>
        <taxon>Tracheophyta</taxon>
        <taxon>Spermatophyta</taxon>
        <taxon>Magnoliopsida</taxon>
        <taxon>eudicotyledons</taxon>
        <taxon>Gunneridae</taxon>
        <taxon>Pentapetalae</taxon>
        <taxon>asterids</taxon>
        <taxon>campanulids</taxon>
        <taxon>Asterales</taxon>
        <taxon>Asteraceae</taxon>
        <taxon>Asteroideae</taxon>
        <taxon>Anthemideae</taxon>
        <taxon>Artemisiinae</taxon>
        <taxon>Artemisia</taxon>
    </lineage>
</organism>
<dbReference type="GO" id="GO:0006629">
    <property type="term" value="P:lipid metabolic process"/>
    <property type="evidence" value="ECO:0007669"/>
    <property type="project" value="UniProtKB-KW"/>
</dbReference>
<name>A0A2U1NKW0_ARTAN</name>
<gene>
    <name evidence="20" type="ORF">CTI12_AA251110</name>
</gene>
<dbReference type="SUPFAM" id="SSF54637">
    <property type="entry name" value="Thioesterase/thiol ester dehydrase-isomerase"/>
    <property type="match status" value="1"/>
</dbReference>
<evidence type="ECO:0000256" key="7">
    <source>
        <dbReference type="ARBA" id="ARBA00022801"/>
    </source>
</evidence>
<evidence type="ECO:0000256" key="15">
    <source>
        <dbReference type="ARBA" id="ARBA00064709"/>
    </source>
</evidence>
<dbReference type="InterPro" id="IPR039298">
    <property type="entry name" value="ACOT13"/>
</dbReference>
<dbReference type="GO" id="GO:0005829">
    <property type="term" value="C:cytosol"/>
    <property type="evidence" value="ECO:0007669"/>
    <property type="project" value="UniProtKB-SubCell"/>
</dbReference>
<dbReference type="GO" id="GO:0047617">
    <property type="term" value="F:fatty acyl-CoA hydrolase activity"/>
    <property type="evidence" value="ECO:0007669"/>
    <property type="project" value="InterPro"/>
</dbReference>
<keyword evidence="11" id="KW-0206">Cytoskeleton</keyword>
<evidence type="ECO:0000256" key="18">
    <source>
        <dbReference type="ARBA" id="ARBA00083956"/>
    </source>
</evidence>
<evidence type="ECO:0000256" key="3">
    <source>
        <dbReference type="ARBA" id="ARBA00004186"/>
    </source>
</evidence>
<evidence type="ECO:0000256" key="10">
    <source>
        <dbReference type="ARBA" id="ARBA00023128"/>
    </source>
</evidence>
<evidence type="ECO:0000256" key="1">
    <source>
        <dbReference type="ARBA" id="ARBA00004123"/>
    </source>
</evidence>
<dbReference type="AlphaFoldDB" id="A0A2U1NKW0"/>
<evidence type="ECO:0000256" key="14">
    <source>
        <dbReference type="ARBA" id="ARBA00058205"/>
    </source>
</evidence>
<protein>
    <recommendedName>
        <fullName evidence="16">Acyl-coenzyme A thioesterase 13</fullName>
    </recommendedName>
    <alternativeName>
        <fullName evidence="17">Hotdog-fold thioesterase superfamily member 2</fullName>
    </alternativeName>
    <alternativeName>
        <fullName evidence="18">Thioesterase superfamily member 2</fullName>
    </alternativeName>
</protein>
<evidence type="ECO:0000256" key="16">
    <source>
        <dbReference type="ARBA" id="ARBA00067273"/>
    </source>
</evidence>
<comment type="subcellular location">
    <subcellularLocation>
        <location evidence="3">Cytoplasm</location>
        <location evidence="3">Cytoskeleton</location>
        <location evidence="3">Spindle</location>
    </subcellularLocation>
    <subcellularLocation>
        <location evidence="4">Cytoplasm</location>
        <location evidence="4">Cytosol</location>
    </subcellularLocation>
    <subcellularLocation>
        <location evidence="2">Mitochondrion</location>
    </subcellularLocation>
    <subcellularLocation>
        <location evidence="1">Nucleus</location>
    </subcellularLocation>
</comment>
<comment type="subunit">
    <text evidence="15">Homotetramer. Interacts with PCTP.</text>
</comment>
<dbReference type="GO" id="GO:0005634">
    <property type="term" value="C:nucleus"/>
    <property type="evidence" value="ECO:0007669"/>
    <property type="project" value="UniProtKB-SubCell"/>
</dbReference>
<evidence type="ECO:0000256" key="2">
    <source>
        <dbReference type="ARBA" id="ARBA00004173"/>
    </source>
</evidence>
<evidence type="ECO:0000313" key="21">
    <source>
        <dbReference type="Proteomes" id="UP000245207"/>
    </source>
</evidence>
<reference evidence="20 21" key="1">
    <citation type="journal article" date="2018" name="Mol. Plant">
        <title>The genome of Artemisia annua provides insight into the evolution of Asteraceae family and artemisinin biosynthesis.</title>
        <authorList>
            <person name="Shen Q."/>
            <person name="Zhang L."/>
            <person name="Liao Z."/>
            <person name="Wang S."/>
            <person name="Yan T."/>
            <person name="Shi P."/>
            <person name="Liu M."/>
            <person name="Fu X."/>
            <person name="Pan Q."/>
            <person name="Wang Y."/>
            <person name="Lv Z."/>
            <person name="Lu X."/>
            <person name="Zhang F."/>
            <person name="Jiang W."/>
            <person name="Ma Y."/>
            <person name="Chen M."/>
            <person name="Hao X."/>
            <person name="Li L."/>
            <person name="Tang Y."/>
            <person name="Lv G."/>
            <person name="Zhou Y."/>
            <person name="Sun X."/>
            <person name="Brodelius P.E."/>
            <person name="Rose J.K.C."/>
            <person name="Tang K."/>
        </authorList>
    </citation>
    <scope>NUCLEOTIDE SEQUENCE [LARGE SCALE GENOMIC DNA]</scope>
    <source>
        <strain evidence="21">cv. Huhao1</strain>
        <tissue evidence="20">Leaf</tissue>
    </source>
</reference>
<dbReference type="PANTHER" id="PTHR21660:SF8">
    <property type="entry name" value="OS02G0521700 PROTEIN"/>
    <property type="match status" value="1"/>
</dbReference>
<dbReference type="EMBL" id="PKPP01002618">
    <property type="protein sequence ID" value="PWA74111.1"/>
    <property type="molecule type" value="Genomic_DNA"/>
</dbReference>
<dbReference type="Gene3D" id="3.10.129.10">
    <property type="entry name" value="Hotdog Thioesterase"/>
    <property type="match status" value="1"/>
</dbReference>
<evidence type="ECO:0000256" key="12">
    <source>
        <dbReference type="ARBA" id="ARBA00023242"/>
    </source>
</evidence>
<feature type="domain" description="Thioesterase" evidence="19">
    <location>
        <begin position="69"/>
        <end position="121"/>
    </location>
</feature>